<dbReference type="Pfam" id="PF04109">
    <property type="entry name" value="ATG9"/>
    <property type="match status" value="1"/>
</dbReference>
<evidence type="ECO:0000256" key="14">
    <source>
        <dbReference type="ARBA" id="ARBA00023329"/>
    </source>
</evidence>
<dbReference type="Proteomes" id="UP000267821">
    <property type="component" value="Unassembled WGS sequence"/>
</dbReference>
<dbReference type="GO" id="GO:0000422">
    <property type="term" value="P:autophagy of mitochondrion"/>
    <property type="evidence" value="ECO:0007669"/>
    <property type="project" value="TreeGrafter"/>
</dbReference>
<comment type="catalytic activity">
    <reaction evidence="15">
        <text>a 1,2-diacyl-sn-glycero-3-phospho-L-serine(in) = a 1,2-diacyl-sn-glycero-3-phospho-L-serine(out)</text>
        <dbReference type="Rhea" id="RHEA:38663"/>
        <dbReference type="ChEBI" id="CHEBI:57262"/>
    </reaction>
</comment>
<dbReference type="GO" id="GO:0061709">
    <property type="term" value="P:reticulophagy"/>
    <property type="evidence" value="ECO:0007669"/>
    <property type="project" value="TreeGrafter"/>
</dbReference>
<feature type="region of interest" description="Disordered" evidence="20">
    <location>
        <begin position="139"/>
        <end position="171"/>
    </location>
</feature>
<keyword evidence="9 19" id="KW-1133">Transmembrane helix</keyword>
<dbReference type="PANTHER" id="PTHR13038">
    <property type="entry name" value="APG9 AUTOPHAGY 9"/>
    <property type="match status" value="1"/>
</dbReference>
<evidence type="ECO:0000256" key="11">
    <source>
        <dbReference type="ARBA" id="ARBA00023034"/>
    </source>
</evidence>
<comment type="subcellular location">
    <subcellularLocation>
        <location evidence="1">Cytoplasmic vesicle membrane</location>
        <topology evidence="1">Multi-pass membrane protein</topology>
    </subcellularLocation>
    <subcellularLocation>
        <location evidence="2">Endoplasmic reticulum membrane</location>
        <topology evidence="2">Multi-pass membrane protein</topology>
    </subcellularLocation>
    <subcellularLocation>
        <location evidence="4">Golgi apparatus membrane</location>
        <topology evidence="4">Multi-pass membrane protein</topology>
    </subcellularLocation>
    <subcellularLocation>
        <location evidence="3 19">Preautophagosomal structure membrane</location>
        <topology evidence="3 19">Multi-pass membrane protein</topology>
    </subcellularLocation>
</comment>
<dbReference type="GO" id="GO:0034727">
    <property type="term" value="P:piecemeal microautophagy of the nucleus"/>
    <property type="evidence" value="ECO:0007669"/>
    <property type="project" value="TreeGrafter"/>
</dbReference>
<evidence type="ECO:0000256" key="1">
    <source>
        <dbReference type="ARBA" id="ARBA00004439"/>
    </source>
</evidence>
<feature type="transmembrane region" description="Helical" evidence="19">
    <location>
        <begin position="526"/>
        <end position="544"/>
    </location>
</feature>
<keyword evidence="7 19" id="KW-0813">Transport</keyword>
<dbReference type="AlphaFoldDB" id="A0A3N4MAR2"/>
<evidence type="ECO:0000256" key="10">
    <source>
        <dbReference type="ARBA" id="ARBA00023006"/>
    </source>
</evidence>
<keyword evidence="12 19" id="KW-0445">Lipid transport</keyword>
<feature type="compositionally biased region" description="Low complexity" evidence="20">
    <location>
        <begin position="81"/>
        <end position="93"/>
    </location>
</feature>
<dbReference type="GO" id="GO:0034045">
    <property type="term" value="C:phagophore assembly site membrane"/>
    <property type="evidence" value="ECO:0007669"/>
    <property type="project" value="UniProtKB-SubCell"/>
</dbReference>
<evidence type="ECO:0000256" key="17">
    <source>
        <dbReference type="ARBA" id="ARBA00024621"/>
    </source>
</evidence>
<dbReference type="InterPro" id="IPR007241">
    <property type="entry name" value="Autophagy-rel_prot_9"/>
</dbReference>
<evidence type="ECO:0000256" key="5">
    <source>
        <dbReference type="ARBA" id="ARBA00006185"/>
    </source>
</evidence>
<comment type="function">
    <text evidence="19">Phospholipid scramblase involved in autophagy. Cycles between the preautophagosomal structure/phagophore assembly site (PAS) and the cytoplasmic vesicle pool and supplies membrane for the growing autophagosome. Lipid scramblase activity plays a key role in preautophagosomal structure/phagophore assembly by distributing the phospholipids that arrive through ATG2 from the cytoplasmic to the luminal leaflet of the bilayer, thereby driving autophagosomal membrane expansion.</text>
</comment>
<proteinExistence type="inferred from homology"/>
<evidence type="ECO:0000256" key="6">
    <source>
        <dbReference type="ARBA" id="ARBA00018074"/>
    </source>
</evidence>
<comment type="catalytic activity">
    <reaction evidence="16">
        <text>a 1,2-diacyl-sn-glycero-3-phosphoethanolamine(in) = a 1,2-diacyl-sn-glycero-3-phosphoethanolamine(out)</text>
        <dbReference type="Rhea" id="RHEA:38895"/>
        <dbReference type="ChEBI" id="CHEBI:64612"/>
    </reaction>
</comment>
<dbReference type="STRING" id="1051890.A0A3N4MAR2"/>
<feature type="compositionally biased region" description="Polar residues" evidence="20">
    <location>
        <begin position="68"/>
        <end position="80"/>
    </location>
</feature>
<accession>A0A3N4MAR2</accession>
<feature type="transmembrane region" description="Helical" evidence="19">
    <location>
        <begin position="437"/>
        <end position="461"/>
    </location>
</feature>
<evidence type="ECO:0000256" key="3">
    <source>
        <dbReference type="ARBA" id="ARBA00004511"/>
    </source>
</evidence>
<dbReference type="FunCoup" id="A0A3N4MAR2">
    <property type="interactions" value="219"/>
</dbReference>
<gene>
    <name evidence="21" type="ORF">L211DRAFT_859548</name>
</gene>
<evidence type="ECO:0000256" key="8">
    <source>
        <dbReference type="ARBA" id="ARBA00022692"/>
    </source>
</evidence>
<dbReference type="GO" id="GO:0005789">
    <property type="term" value="C:endoplasmic reticulum membrane"/>
    <property type="evidence" value="ECO:0007669"/>
    <property type="project" value="UniProtKB-SubCell"/>
</dbReference>
<name>A0A3N4MAR2_9PEZI</name>
<comment type="catalytic activity">
    <reaction evidence="17">
        <text>a 1,2-diacyl-sn-glycero-3-phospho-(1D-myo-inositol-3-phosphate)(in) = a 1,2-diacyl-sn-glycero-3-phospho-(1D-myo-inositol-3-phosphate)(out)</text>
        <dbReference type="Rhea" id="RHEA:67920"/>
        <dbReference type="ChEBI" id="CHEBI:58088"/>
    </reaction>
</comment>
<reference evidence="21 22" key="1">
    <citation type="journal article" date="2018" name="Nat. Ecol. Evol.">
        <title>Pezizomycetes genomes reveal the molecular basis of ectomycorrhizal truffle lifestyle.</title>
        <authorList>
            <person name="Murat C."/>
            <person name="Payen T."/>
            <person name="Noel B."/>
            <person name="Kuo A."/>
            <person name="Morin E."/>
            <person name="Chen J."/>
            <person name="Kohler A."/>
            <person name="Krizsan K."/>
            <person name="Balestrini R."/>
            <person name="Da Silva C."/>
            <person name="Montanini B."/>
            <person name="Hainaut M."/>
            <person name="Levati E."/>
            <person name="Barry K.W."/>
            <person name="Belfiori B."/>
            <person name="Cichocki N."/>
            <person name="Clum A."/>
            <person name="Dockter R.B."/>
            <person name="Fauchery L."/>
            <person name="Guy J."/>
            <person name="Iotti M."/>
            <person name="Le Tacon F."/>
            <person name="Lindquist E.A."/>
            <person name="Lipzen A."/>
            <person name="Malagnac F."/>
            <person name="Mello A."/>
            <person name="Molinier V."/>
            <person name="Miyauchi S."/>
            <person name="Poulain J."/>
            <person name="Riccioni C."/>
            <person name="Rubini A."/>
            <person name="Sitrit Y."/>
            <person name="Splivallo R."/>
            <person name="Traeger S."/>
            <person name="Wang M."/>
            <person name="Zifcakova L."/>
            <person name="Wipf D."/>
            <person name="Zambonelli A."/>
            <person name="Paolocci F."/>
            <person name="Nowrousian M."/>
            <person name="Ottonello S."/>
            <person name="Baldrian P."/>
            <person name="Spatafora J.W."/>
            <person name="Henrissat B."/>
            <person name="Nagy L.G."/>
            <person name="Aury J.M."/>
            <person name="Wincker P."/>
            <person name="Grigoriev I.V."/>
            <person name="Bonfante P."/>
            <person name="Martin F.M."/>
        </authorList>
    </citation>
    <scope>NUCLEOTIDE SEQUENCE [LARGE SCALE GENOMIC DNA]</scope>
    <source>
        <strain evidence="21 22">ATCC MYA-4762</strain>
    </source>
</reference>
<dbReference type="GO" id="GO:0006869">
    <property type="term" value="P:lipid transport"/>
    <property type="evidence" value="ECO:0007669"/>
    <property type="project" value="UniProtKB-KW"/>
</dbReference>
<keyword evidence="11" id="KW-0333">Golgi apparatus</keyword>
<keyword evidence="14" id="KW-0968">Cytoplasmic vesicle</keyword>
<evidence type="ECO:0000256" key="12">
    <source>
        <dbReference type="ARBA" id="ARBA00023055"/>
    </source>
</evidence>
<feature type="transmembrane region" description="Helical" evidence="19">
    <location>
        <begin position="626"/>
        <end position="650"/>
    </location>
</feature>
<feature type="region of interest" description="Disordered" evidence="20">
    <location>
        <begin position="18"/>
        <end position="97"/>
    </location>
</feature>
<keyword evidence="10 19" id="KW-0072">Autophagy</keyword>
<dbReference type="PANTHER" id="PTHR13038:SF10">
    <property type="entry name" value="AUTOPHAGY-RELATED PROTEIN 9"/>
    <property type="match status" value="1"/>
</dbReference>
<dbReference type="EMBL" id="ML121527">
    <property type="protein sequence ID" value="RPB29502.1"/>
    <property type="molecule type" value="Genomic_DNA"/>
</dbReference>
<evidence type="ECO:0000256" key="2">
    <source>
        <dbReference type="ARBA" id="ARBA00004477"/>
    </source>
</evidence>
<evidence type="ECO:0000256" key="4">
    <source>
        <dbReference type="ARBA" id="ARBA00004653"/>
    </source>
</evidence>
<dbReference type="InParanoid" id="A0A3N4MAR2"/>
<evidence type="ECO:0000256" key="15">
    <source>
        <dbReference type="ARBA" id="ARBA00024479"/>
    </source>
</evidence>
<comment type="similarity">
    <text evidence="5 19">Belongs to the ATG9 family.</text>
</comment>
<evidence type="ECO:0000256" key="9">
    <source>
        <dbReference type="ARBA" id="ARBA00022989"/>
    </source>
</evidence>
<evidence type="ECO:0000256" key="18">
    <source>
        <dbReference type="ARBA" id="ARBA00024631"/>
    </source>
</evidence>
<dbReference type="GO" id="GO:0005776">
    <property type="term" value="C:autophagosome"/>
    <property type="evidence" value="ECO:0007669"/>
    <property type="project" value="TreeGrafter"/>
</dbReference>
<feature type="transmembrane region" description="Helical" evidence="19">
    <location>
        <begin position="224"/>
        <end position="241"/>
    </location>
</feature>
<keyword evidence="8 19" id="KW-0812">Transmembrane</keyword>
<keyword evidence="22" id="KW-1185">Reference proteome</keyword>
<keyword evidence="13 19" id="KW-0472">Membrane</keyword>
<feature type="transmembrane region" description="Helical" evidence="19">
    <location>
        <begin position="556"/>
        <end position="578"/>
    </location>
</feature>
<evidence type="ECO:0000256" key="19">
    <source>
        <dbReference type="RuleBase" id="RU364027"/>
    </source>
</evidence>
<dbReference type="GO" id="GO:0034497">
    <property type="term" value="P:protein localization to phagophore assembly site"/>
    <property type="evidence" value="ECO:0007669"/>
    <property type="project" value="TreeGrafter"/>
</dbReference>
<dbReference type="OrthoDB" id="2020634at2759"/>
<comment type="catalytic activity">
    <reaction evidence="18">
        <text>a 1,2-diacyl-sn-glycero-3-phosphocholine(in) = a 1,2-diacyl-sn-glycero-3-phosphocholine(out)</text>
        <dbReference type="Rhea" id="RHEA:38571"/>
        <dbReference type="ChEBI" id="CHEBI:57643"/>
    </reaction>
</comment>
<evidence type="ECO:0000256" key="16">
    <source>
        <dbReference type="ARBA" id="ARBA00024615"/>
    </source>
</evidence>
<evidence type="ECO:0000256" key="7">
    <source>
        <dbReference type="ARBA" id="ARBA00022448"/>
    </source>
</evidence>
<feature type="transmembrane region" description="Helical" evidence="19">
    <location>
        <begin position="272"/>
        <end position="290"/>
    </location>
</feature>
<evidence type="ECO:0000313" key="22">
    <source>
        <dbReference type="Proteomes" id="UP000267821"/>
    </source>
</evidence>
<evidence type="ECO:0000313" key="21">
    <source>
        <dbReference type="EMBL" id="RPB29502.1"/>
    </source>
</evidence>
<dbReference type="GO" id="GO:0000139">
    <property type="term" value="C:Golgi membrane"/>
    <property type="evidence" value="ECO:0007669"/>
    <property type="project" value="UniProtKB-SubCell"/>
</dbReference>
<protein>
    <recommendedName>
        <fullName evidence="6 19">Autophagy-related protein 9</fullName>
    </recommendedName>
</protein>
<sequence length="872" mass="99619">MLSRLGKSSIFAGGRSLYETLRQQDDDEDSDNPDDLEAGVGMSAAHQDEELEGPNDYELRPPLDLTASRYSQTEIRQSPFGSGSRSRSGGSSRLNYMSAQLPQPDTEAEEVPASLLVEGTGLGIREPYRDTVRGAKLPAHSTVHQGGPVRSTAHAHWVDSEPARRRREQVRTQEEIHQARIGLIDPKQRALWKWANVESLDNFLHDVYQYYVGNGIYSICLHRFLNMMTSAFIVGFTVFLFNCVDYSHRHSHKLSEVVIAKCTTKLPTHTSFLLWLFAIYWVWSVFSYIIDFRRLRDIQHFYYYLLEIPESDMQTISWQEVVQRLMVLRDANPTTSNALRRRHKASQSKERMDAHDIANRLMRKENYLIALFNKDILDISVPFPILNKRGNILTKALTWNIEICVMDYVFNPRGQLRPAFLKESERKMLSDGLRRRFVVYAWANLLLSPLIASYLLIFFFMRYYAEFTKNPGQIGHRQYTPLAEWKFREFNELWHIFEQRINMSYPFAERYVDQFPKDKTVQLAKFVHFIACAFAGVLAIAALVDPELITNFEITPGGTIVFWIGILGTVIAVARGMIPEEKLVYDPEEAIKYVINYTHYMPNEWNGKLHSDEIKQDFMQLYGLKVMIFFEELLSVITTPFVMWFSLYYCSDKIIDFFREFTIHVDGIGYVCSYAVFDFKRNGAMKMDARSEQYAQTENKMLSSYWGFLDQYGPNNQGGGRRRGAVHPHGMSPILQADEVRGNTGRQRTGGMSHSIYRGHHAPINMAASATASVLLDAHHQPPPGAYQRRPYVFPQPTASLMEEDEYPSGVQTPQHYVSNLGEPFLSGGLQSVIGSREDDPAEPPVAAGVLGLLNQFQRVQGTGGGRGGVNI</sequence>
<evidence type="ECO:0000256" key="20">
    <source>
        <dbReference type="SAM" id="MobiDB-lite"/>
    </source>
</evidence>
<feature type="compositionally biased region" description="Acidic residues" evidence="20">
    <location>
        <begin position="25"/>
        <end position="37"/>
    </location>
</feature>
<evidence type="ECO:0000256" key="13">
    <source>
        <dbReference type="ARBA" id="ARBA00023136"/>
    </source>
</evidence>
<dbReference type="GO" id="GO:0030659">
    <property type="term" value="C:cytoplasmic vesicle membrane"/>
    <property type="evidence" value="ECO:0007669"/>
    <property type="project" value="UniProtKB-SubCell"/>
</dbReference>
<feature type="compositionally biased region" description="Basic and acidic residues" evidence="20">
    <location>
        <begin position="156"/>
        <end position="171"/>
    </location>
</feature>
<organism evidence="21 22">
    <name type="scientific">Terfezia boudieri ATCC MYA-4762</name>
    <dbReference type="NCBI Taxonomy" id="1051890"/>
    <lineage>
        <taxon>Eukaryota</taxon>
        <taxon>Fungi</taxon>
        <taxon>Dikarya</taxon>
        <taxon>Ascomycota</taxon>
        <taxon>Pezizomycotina</taxon>
        <taxon>Pezizomycetes</taxon>
        <taxon>Pezizales</taxon>
        <taxon>Pezizaceae</taxon>
        <taxon>Terfezia</taxon>
    </lineage>
</organism>